<evidence type="ECO:0000313" key="2">
    <source>
        <dbReference type="EMBL" id="KAJ2749566.1"/>
    </source>
</evidence>
<accession>A0A9W8GP96</accession>
<dbReference type="EMBL" id="JANBUH010000757">
    <property type="protein sequence ID" value="KAJ2749566.1"/>
    <property type="molecule type" value="Genomic_DNA"/>
</dbReference>
<dbReference type="Proteomes" id="UP001140011">
    <property type="component" value="Unassembled WGS sequence"/>
</dbReference>
<sequence>MRFHIVIVIFTCLLALCTGTRVGVSNFKKRFYFDMKYKNCNTVGSIFDVPRTQIYVKGYVTGFYKDSSCQVPAKLSFDTKGKWVTVNSPIQSYRVF</sequence>
<keyword evidence="1" id="KW-0732">Signal</keyword>
<feature type="signal peptide" evidence="1">
    <location>
        <begin position="1"/>
        <end position="19"/>
    </location>
</feature>
<reference evidence="2" key="1">
    <citation type="submission" date="2022-07" db="EMBL/GenBank/DDBJ databases">
        <title>Phylogenomic reconstructions and comparative analyses of Kickxellomycotina fungi.</title>
        <authorList>
            <person name="Reynolds N.K."/>
            <person name="Stajich J.E."/>
            <person name="Barry K."/>
            <person name="Grigoriev I.V."/>
            <person name="Crous P."/>
            <person name="Smith M.E."/>
        </authorList>
    </citation>
    <scope>NUCLEOTIDE SEQUENCE</scope>
    <source>
        <strain evidence="2">BCRC 34297</strain>
    </source>
</reference>
<dbReference type="AlphaFoldDB" id="A0A9W8GP96"/>
<proteinExistence type="predicted"/>
<feature type="chain" id="PRO_5040871067" evidence="1">
    <location>
        <begin position="20"/>
        <end position="96"/>
    </location>
</feature>
<organism evidence="2 3">
    <name type="scientific">Coemansia pectinata</name>
    <dbReference type="NCBI Taxonomy" id="1052879"/>
    <lineage>
        <taxon>Eukaryota</taxon>
        <taxon>Fungi</taxon>
        <taxon>Fungi incertae sedis</taxon>
        <taxon>Zoopagomycota</taxon>
        <taxon>Kickxellomycotina</taxon>
        <taxon>Kickxellomycetes</taxon>
        <taxon>Kickxellales</taxon>
        <taxon>Kickxellaceae</taxon>
        <taxon>Coemansia</taxon>
    </lineage>
</organism>
<keyword evidence="3" id="KW-1185">Reference proteome</keyword>
<comment type="caution">
    <text evidence="2">The sequence shown here is derived from an EMBL/GenBank/DDBJ whole genome shotgun (WGS) entry which is preliminary data.</text>
</comment>
<name>A0A9W8GP96_9FUNG</name>
<evidence type="ECO:0000256" key="1">
    <source>
        <dbReference type="SAM" id="SignalP"/>
    </source>
</evidence>
<evidence type="ECO:0000313" key="3">
    <source>
        <dbReference type="Proteomes" id="UP001140011"/>
    </source>
</evidence>
<protein>
    <submittedName>
        <fullName evidence="2">Uncharacterized protein</fullName>
    </submittedName>
</protein>
<gene>
    <name evidence="2" type="ORF">GGI19_005594</name>
</gene>